<dbReference type="PRINTS" id="PR00056">
    <property type="entry name" value="HSFDOMAIN"/>
</dbReference>
<feature type="domain" description="HSF-type DNA-binding" evidence="11">
    <location>
        <begin position="86"/>
        <end position="210"/>
    </location>
</feature>
<evidence type="ECO:0000256" key="3">
    <source>
        <dbReference type="ARBA" id="ARBA00023015"/>
    </source>
</evidence>
<dbReference type="PANTHER" id="PTHR10015:SF274">
    <property type="entry name" value="HEAT SHOCK FACTOR PROTEIN 1"/>
    <property type="match status" value="1"/>
</dbReference>
<dbReference type="SUPFAM" id="SSF46785">
    <property type="entry name" value="Winged helix' DNA-binding domain"/>
    <property type="match status" value="1"/>
</dbReference>
<comment type="similarity">
    <text evidence="2 9">Belongs to the HSF family.</text>
</comment>
<evidence type="ECO:0000256" key="7">
    <source>
        <dbReference type="ARBA" id="ARBA00023163"/>
    </source>
</evidence>
<reference evidence="13" key="1">
    <citation type="submission" date="2024-04" db="EMBL/GenBank/DDBJ databases">
        <title>Salinicola lusitanus LLJ914,a marine bacterium isolated from the Okinawa Trough.</title>
        <authorList>
            <person name="Li J."/>
        </authorList>
    </citation>
    <scope>NUCLEOTIDE SEQUENCE [LARGE SCALE GENOMIC DNA]</scope>
</reference>
<evidence type="ECO:0000256" key="4">
    <source>
        <dbReference type="ARBA" id="ARBA00023016"/>
    </source>
</evidence>
<keyword evidence="6" id="KW-0010">Activator</keyword>
<keyword evidence="13" id="KW-1185">Reference proteome</keyword>
<protein>
    <recommendedName>
        <fullName evidence="11">HSF-type DNA-binding domain-containing protein</fullName>
    </recommendedName>
</protein>
<sequence length="582" mass="64971">MWPIWWNIVSAEEITDGSVLHWPVVCPMASAVDLVEAEPVTEMCLWFRVSFTRAVLVSFSSARAAAVFPAHGARRRRLGTGPRPRNVPAFLTKLWTLVEDPQTDELIRWSPSGFSFHVFDQGRFSKEVLPKFFKHNNMASFIRQLNMYEVDLQQDQGLSRQKSEMFRYGFRKVVHLEQGGLVKPERDDTEFQHQFFIRGQEHLLENIKRKVTAVASVRQDDGKAADEVNRILTDVQLMKGKQETIDSRISAMKQENAALWREVASLRQKHSQQQKVVNKLIQFLISLVQSNRIVGLKRKLPLMLDDGSSSLPKYSRPLSLEHLQGLNTQTEHLQGLNTQTEHLQGLNTQTEHLQGLNTLNTCRAGLFSDSLSSGPIISDVTDVATPSPDDVISEWTELSDPSLRSQVTAQGSKEDVSAANQSAAAQATPTCQLTANQLSRPNVAPPILPISSKPRPSASPRRNCQTIACIDRSELVDHVDLIESGLENLQNVLNTQNFTFDTGPLLEVRHLLSPEFFGSAPAADFDLDSLDTLLSEPRDETVNSATTGKQLVQYTPLSLQEPITSLEDVLGEDPDTLLPSDL</sequence>
<dbReference type="InterPro" id="IPR036388">
    <property type="entry name" value="WH-like_DNA-bd_sf"/>
</dbReference>
<keyword evidence="3" id="KW-0805">Transcription regulation</keyword>
<dbReference type="FunFam" id="1.10.10.10:FF:000027">
    <property type="entry name" value="Heat shock transcription factor 1"/>
    <property type="match status" value="1"/>
</dbReference>
<keyword evidence="5" id="KW-0238">DNA-binding</keyword>
<dbReference type="GO" id="GO:0043565">
    <property type="term" value="F:sequence-specific DNA binding"/>
    <property type="evidence" value="ECO:0007669"/>
    <property type="project" value="InterPro"/>
</dbReference>
<name>A0AAW0NG64_9GOBI</name>
<evidence type="ECO:0000256" key="6">
    <source>
        <dbReference type="ARBA" id="ARBA00023159"/>
    </source>
</evidence>
<evidence type="ECO:0000256" key="5">
    <source>
        <dbReference type="ARBA" id="ARBA00023125"/>
    </source>
</evidence>
<keyword evidence="8" id="KW-0539">Nucleus</keyword>
<dbReference type="SMART" id="SM00415">
    <property type="entry name" value="HSF"/>
    <property type="match status" value="1"/>
</dbReference>
<evidence type="ECO:0000313" key="13">
    <source>
        <dbReference type="Proteomes" id="UP001460270"/>
    </source>
</evidence>
<comment type="caution">
    <text evidence="12">The sequence shown here is derived from an EMBL/GenBank/DDBJ whole genome shotgun (WGS) entry which is preliminary data.</text>
</comment>
<dbReference type="GO" id="GO:0003700">
    <property type="term" value="F:DNA-binding transcription factor activity"/>
    <property type="evidence" value="ECO:0007669"/>
    <property type="project" value="InterPro"/>
</dbReference>
<dbReference type="Proteomes" id="UP001460270">
    <property type="component" value="Unassembled WGS sequence"/>
</dbReference>
<dbReference type="InterPro" id="IPR036390">
    <property type="entry name" value="WH_DNA-bd_sf"/>
</dbReference>
<dbReference type="Pfam" id="PF06546">
    <property type="entry name" value="Vert_HS_TF"/>
    <property type="match status" value="1"/>
</dbReference>
<evidence type="ECO:0000259" key="11">
    <source>
        <dbReference type="SMART" id="SM00415"/>
    </source>
</evidence>
<dbReference type="Pfam" id="PF00447">
    <property type="entry name" value="HSF_DNA-bind"/>
    <property type="match status" value="1"/>
</dbReference>
<dbReference type="InterPro" id="IPR010542">
    <property type="entry name" value="Vert_HSTF_C"/>
</dbReference>
<dbReference type="Gene3D" id="1.10.10.10">
    <property type="entry name" value="Winged helix-like DNA-binding domain superfamily/Winged helix DNA-binding domain"/>
    <property type="match status" value="1"/>
</dbReference>
<keyword evidence="4" id="KW-0346">Stress response</keyword>
<evidence type="ECO:0000256" key="9">
    <source>
        <dbReference type="RuleBase" id="RU004020"/>
    </source>
</evidence>
<comment type="subcellular location">
    <subcellularLocation>
        <location evidence="1">Nucleus</location>
    </subcellularLocation>
</comment>
<evidence type="ECO:0000256" key="8">
    <source>
        <dbReference type="ARBA" id="ARBA00023242"/>
    </source>
</evidence>
<dbReference type="GO" id="GO:0005634">
    <property type="term" value="C:nucleus"/>
    <property type="evidence" value="ECO:0007669"/>
    <property type="project" value="UniProtKB-SubCell"/>
</dbReference>
<dbReference type="AlphaFoldDB" id="A0AAW0NG64"/>
<evidence type="ECO:0000313" key="12">
    <source>
        <dbReference type="EMBL" id="KAK7898248.1"/>
    </source>
</evidence>
<dbReference type="EMBL" id="JBBPFD010000014">
    <property type="protein sequence ID" value="KAK7898248.1"/>
    <property type="molecule type" value="Genomic_DNA"/>
</dbReference>
<feature type="compositionally biased region" description="Low complexity" evidence="10">
    <location>
        <begin position="417"/>
        <end position="427"/>
    </location>
</feature>
<evidence type="ECO:0000256" key="1">
    <source>
        <dbReference type="ARBA" id="ARBA00004123"/>
    </source>
</evidence>
<evidence type="ECO:0000256" key="2">
    <source>
        <dbReference type="ARBA" id="ARBA00006403"/>
    </source>
</evidence>
<organism evidence="12 13">
    <name type="scientific">Mugilogobius chulae</name>
    <name type="common">yellowstripe goby</name>
    <dbReference type="NCBI Taxonomy" id="88201"/>
    <lineage>
        <taxon>Eukaryota</taxon>
        <taxon>Metazoa</taxon>
        <taxon>Chordata</taxon>
        <taxon>Craniata</taxon>
        <taxon>Vertebrata</taxon>
        <taxon>Euteleostomi</taxon>
        <taxon>Actinopterygii</taxon>
        <taxon>Neopterygii</taxon>
        <taxon>Teleostei</taxon>
        <taxon>Neoteleostei</taxon>
        <taxon>Acanthomorphata</taxon>
        <taxon>Gobiaria</taxon>
        <taxon>Gobiiformes</taxon>
        <taxon>Gobioidei</taxon>
        <taxon>Gobiidae</taxon>
        <taxon>Gobionellinae</taxon>
        <taxon>Mugilogobius</taxon>
    </lineage>
</organism>
<gene>
    <name evidence="12" type="ORF">WMY93_019101</name>
</gene>
<feature type="region of interest" description="Disordered" evidence="10">
    <location>
        <begin position="408"/>
        <end position="428"/>
    </location>
</feature>
<proteinExistence type="inferred from homology"/>
<keyword evidence="7" id="KW-0804">Transcription</keyword>
<evidence type="ECO:0000256" key="10">
    <source>
        <dbReference type="SAM" id="MobiDB-lite"/>
    </source>
</evidence>
<accession>A0AAW0NG64</accession>
<dbReference type="InterPro" id="IPR000232">
    <property type="entry name" value="HSF_DNA-bd"/>
</dbReference>
<dbReference type="PANTHER" id="PTHR10015">
    <property type="entry name" value="HEAT SHOCK TRANSCRIPTION FACTOR"/>
    <property type="match status" value="1"/>
</dbReference>